<protein>
    <submittedName>
        <fullName evidence="1">Uncharacterized protein</fullName>
    </submittedName>
</protein>
<keyword evidence="2" id="KW-1185">Reference proteome</keyword>
<organism evidence="1 2">
    <name type="scientific">Psilocybe cyanescens</name>
    <dbReference type="NCBI Taxonomy" id="93625"/>
    <lineage>
        <taxon>Eukaryota</taxon>
        <taxon>Fungi</taxon>
        <taxon>Dikarya</taxon>
        <taxon>Basidiomycota</taxon>
        <taxon>Agaricomycotina</taxon>
        <taxon>Agaricomycetes</taxon>
        <taxon>Agaricomycetidae</taxon>
        <taxon>Agaricales</taxon>
        <taxon>Agaricineae</taxon>
        <taxon>Strophariaceae</taxon>
        <taxon>Psilocybe</taxon>
    </lineage>
</organism>
<sequence>MFPPEIVDVVVNNLPILSDDAFDATALLTLLSCSLALRSFAAAPRRRLYSTITIGQYKRQASSTFMQERPMEQLGPRIQTLTDFLANDRQSNLVLAD</sequence>
<evidence type="ECO:0000313" key="1">
    <source>
        <dbReference type="EMBL" id="PPQ94860.1"/>
    </source>
</evidence>
<evidence type="ECO:0000313" key="2">
    <source>
        <dbReference type="Proteomes" id="UP000283269"/>
    </source>
</evidence>
<reference evidence="1 2" key="1">
    <citation type="journal article" date="2018" name="Evol. Lett.">
        <title>Horizontal gene cluster transfer increased hallucinogenic mushroom diversity.</title>
        <authorList>
            <person name="Reynolds H.T."/>
            <person name="Vijayakumar V."/>
            <person name="Gluck-Thaler E."/>
            <person name="Korotkin H.B."/>
            <person name="Matheny P.B."/>
            <person name="Slot J.C."/>
        </authorList>
    </citation>
    <scope>NUCLEOTIDE SEQUENCE [LARGE SCALE GENOMIC DNA]</scope>
    <source>
        <strain evidence="1 2">2631</strain>
    </source>
</reference>
<comment type="caution">
    <text evidence="1">The sequence shown here is derived from an EMBL/GenBank/DDBJ whole genome shotgun (WGS) entry which is preliminary data.</text>
</comment>
<dbReference type="EMBL" id="NHYD01000222">
    <property type="protein sequence ID" value="PPQ94860.1"/>
    <property type="molecule type" value="Genomic_DNA"/>
</dbReference>
<proteinExistence type="predicted"/>
<accession>A0A409XVT8</accession>
<dbReference type="AlphaFoldDB" id="A0A409XVT8"/>
<gene>
    <name evidence="1" type="ORF">CVT25_007233</name>
</gene>
<dbReference type="Proteomes" id="UP000283269">
    <property type="component" value="Unassembled WGS sequence"/>
</dbReference>
<dbReference type="InParanoid" id="A0A409XVT8"/>
<name>A0A409XVT8_PSICY</name>